<dbReference type="Proteomes" id="UP001652395">
    <property type="component" value="Unassembled WGS sequence"/>
</dbReference>
<dbReference type="RefSeq" id="WP_158359100.1">
    <property type="nucleotide sequence ID" value="NZ_JAOQJF010000021.1"/>
</dbReference>
<keyword evidence="2" id="KW-1185">Reference proteome</keyword>
<dbReference type="InterPro" id="IPR043779">
    <property type="entry name" value="DUF5721"/>
</dbReference>
<dbReference type="EMBL" id="JAOQJF010000021">
    <property type="protein sequence ID" value="MCU6800393.1"/>
    <property type="molecule type" value="Genomic_DNA"/>
</dbReference>
<reference evidence="1 2" key="1">
    <citation type="journal article" date="2021" name="ISME Commun">
        <title>Automated analysis of genomic sequences facilitates high-throughput and comprehensive description of bacteria.</title>
        <authorList>
            <person name="Hitch T.C.A."/>
        </authorList>
    </citation>
    <scope>NUCLEOTIDE SEQUENCE [LARGE SCALE GENOMIC DNA]</scope>
    <source>
        <strain evidence="2">f_CCE</strain>
    </source>
</reference>
<gene>
    <name evidence="1" type="ORF">OCV69_10705</name>
</gene>
<name>A0ABT2V0I9_9FIRM</name>
<comment type="caution">
    <text evidence="1">The sequence shown here is derived from an EMBL/GenBank/DDBJ whole genome shotgun (WGS) entry which is preliminary data.</text>
</comment>
<protein>
    <submittedName>
        <fullName evidence="1">DUF5721 family protein</fullName>
    </submittedName>
</protein>
<proteinExistence type="predicted"/>
<organism evidence="1 2">
    <name type="scientific">Alitiscatomonas aceti</name>
    <dbReference type="NCBI Taxonomy" id="2981724"/>
    <lineage>
        <taxon>Bacteria</taxon>
        <taxon>Bacillati</taxon>
        <taxon>Bacillota</taxon>
        <taxon>Clostridia</taxon>
        <taxon>Lachnospirales</taxon>
        <taxon>Lachnospiraceae</taxon>
        <taxon>Alitiscatomonas</taxon>
    </lineage>
</organism>
<dbReference type="Pfam" id="PF18988">
    <property type="entry name" value="DUF5721"/>
    <property type="match status" value="1"/>
</dbReference>
<sequence>MIALRIEEQKKFTSGLFIGELFDQFLLREADIVTFNRFTIDGRVRRGYYTGEEQEEGKIGEFSSWRTIKPVCFSLIRGKRLPETFRIVLCLSEEARSRFVQAHAPGILPEQAGGLYINIQYENQEMTCVTGTSMNVFTMDRTLEREWDESVKQFLKRSGIAFTC</sequence>
<accession>A0ABT2V0I9</accession>
<evidence type="ECO:0000313" key="2">
    <source>
        <dbReference type="Proteomes" id="UP001652395"/>
    </source>
</evidence>
<evidence type="ECO:0000313" key="1">
    <source>
        <dbReference type="EMBL" id="MCU6800393.1"/>
    </source>
</evidence>